<dbReference type="EMBL" id="CP136920">
    <property type="protein sequence ID" value="WOO42890.1"/>
    <property type="molecule type" value="Genomic_DNA"/>
</dbReference>
<evidence type="ECO:0000313" key="3">
    <source>
        <dbReference type="Proteomes" id="UP001304300"/>
    </source>
</evidence>
<sequence length="224" mass="24910">MKTGTTTTNRSNAILCLLVGLMLSIAFMLSGCSLGGKSKPANFYVLTALPEDTETIVPAEVEIPQLGVGQVQIPAFLDRPQMVTSVAENQIALSEFNRWGESFQAGITRVFRENLAVLLGGAEVSAFPWLQPFPRDYVIHLVVLEFEAATYRDEIFLRVMYRITDSKQTESFIVEEVEYTRPIQGDEIEGYSRIADAMSKTLEDLSRDIAEQVTQLPLLPQGDN</sequence>
<evidence type="ECO:0000259" key="1">
    <source>
        <dbReference type="Pfam" id="PF03886"/>
    </source>
</evidence>
<protein>
    <submittedName>
        <fullName evidence="2">PqiC family protein</fullName>
    </submittedName>
</protein>
<name>A0AAQ3LBV3_9BACT</name>
<accession>A0AAQ3LBV3</accession>
<evidence type="ECO:0000313" key="2">
    <source>
        <dbReference type="EMBL" id="WOO42890.1"/>
    </source>
</evidence>
<dbReference type="KEGG" id="puo:RZN69_07280"/>
<dbReference type="SUPFAM" id="SSF159594">
    <property type="entry name" value="XCC0632-like"/>
    <property type="match status" value="1"/>
</dbReference>
<feature type="domain" description="ABC-type transport auxiliary lipoprotein component" evidence="1">
    <location>
        <begin position="44"/>
        <end position="210"/>
    </location>
</feature>
<dbReference type="Gene3D" id="3.40.50.10610">
    <property type="entry name" value="ABC-type transport auxiliary lipoprotein component"/>
    <property type="match status" value="1"/>
</dbReference>
<dbReference type="RefSeq" id="WP_317835422.1">
    <property type="nucleotide sequence ID" value="NZ_CP136920.1"/>
</dbReference>
<dbReference type="Pfam" id="PF03886">
    <property type="entry name" value="ABC_trans_aux"/>
    <property type="match status" value="1"/>
</dbReference>
<keyword evidence="3" id="KW-1185">Reference proteome</keyword>
<dbReference type="PROSITE" id="PS51257">
    <property type="entry name" value="PROKAR_LIPOPROTEIN"/>
    <property type="match status" value="1"/>
</dbReference>
<dbReference type="Proteomes" id="UP001304300">
    <property type="component" value="Chromosome"/>
</dbReference>
<dbReference type="InterPro" id="IPR005586">
    <property type="entry name" value="ABC_trans_aux"/>
</dbReference>
<organism evidence="2 3">
    <name type="scientific">Rubellicoccus peritrichatus</name>
    <dbReference type="NCBI Taxonomy" id="3080537"/>
    <lineage>
        <taxon>Bacteria</taxon>
        <taxon>Pseudomonadati</taxon>
        <taxon>Verrucomicrobiota</taxon>
        <taxon>Opitutia</taxon>
        <taxon>Puniceicoccales</taxon>
        <taxon>Cerasicoccaceae</taxon>
        <taxon>Rubellicoccus</taxon>
    </lineage>
</organism>
<proteinExistence type="predicted"/>
<dbReference type="AlphaFoldDB" id="A0AAQ3LBV3"/>
<reference evidence="2 3" key="1">
    <citation type="submission" date="2023-10" db="EMBL/GenBank/DDBJ databases">
        <title>Rubellicoccus peritrichatus gen. nov., sp. nov., isolated from an algae of coral reef tank.</title>
        <authorList>
            <person name="Luo J."/>
        </authorList>
    </citation>
    <scope>NUCLEOTIDE SEQUENCE [LARGE SCALE GENOMIC DNA]</scope>
    <source>
        <strain evidence="2 3">CR14</strain>
    </source>
</reference>
<gene>
    <name evidence="2" type="ORF">RZN69_07280</name>
</gene>